<dbReference type="GeneID" id="105437915"/>
<reference evidence="2" key="2">
    <citation type="submission" date="2021-01" db="UniProtKB">
        <authorList>
            <consortium name="EnsemblMetazoa"/>
        </authorList>
    </citation>
    <scope>IDENTIFICATION</scope>
</reference>
<dbReference type="PANTHER" id="PTHR24407">
    <property type="entry name" value="PROTEIN KINASE DOMAIN-CONTAINING PROTEIN"/>
    <property type="match status" value="1"/>
</dbReference>
<feature type="region of interest" description="Disordered" evidence="1">
    <location>
        <begin position="300"/>
        <end position="334"/>
    </location>
</feature>
<accession>A0A7M7P4Y7</accession>
<dbReference type="Proteomes" id="UP000007110">
    <property type="component" value="Unassembled WGS sequence"/>
</dbReference>
<dbReference type="RefSeq" id="XP_030845503.1">
    <property type="nucleotide sequence ID" value="XM_030989643.1"/>
</dbReference>
<evidence type="ECO:0000256" key="1">
    <source>
        <dbReference type="SAM" id="MobiDB-lite"/>
    </source>
</evidence>
<feature type="region of interest" description="Disordered" evidence="1">
    <location>
        <begin position="363"/>
        <end position="472"/>
    </location>
</feature>
<name>A0A7M7P4Y7_STRPU</name>
<feature type="compositionally biased region" description="Polar residues" evidence="1">
    <location>
        <begin position="309"/>
        <end position="318"/>
    </location>
</feature>
<reference evidence="3" key="1">
    <citation type="submission" date="2015-02" db="EMBL/GenBank/DDBJ databases">
        <title>Genome sequencing for Strongylocentrotus purpuratus.</title>
        <authorList>
            <person name="Murali S."/>
            <person name="Liu Y."/>
            <person name="Vee V."/>
            <person name="English A."/>
            <person name="Wang M."/>
            <person name="Skinner E."/>
            <person name="Han Y."/>
            <person name="Muzny D.M."/>
            <person name="Worley K.C."/>
            <person name="Gibbs R.A."/>
        </authorList>
    </citation>
    <scope>NUCLEOTIDE SEQUENCE</scope>
</reference>
<dbReference type="InParanoid" id="A0A7M7P4Y7"/>
<proteinExistence type="predicted"/>
<keyword evidence="3" id="KW-1185">Reference proteome</keyword>
<dbReference type="EnsemblMetazoa" id="XM_030989643">
    <property type="protein sequence ID" value="XP_030845503"/>
    <property type="gene ID" value="LOC105437915"/>
</dbReference>
<sequence length="472" mass="54045">MGKIRSEAILCNLKNHRYLKSISIISCFTDDELDLLAEQIRTEKGMKITLRHKKAQRTLSFGSTGPLTIDMIDALFHRTCVTHLAVLENGVKIADEEYFPDLHGRGVDSKIGKLCIDGCNLKENDRIASRYFAKFLCLLPILTDLTMKDSFKRCLHDDFYRELALLASSSKIQNVRLEGWCLENNDHMASRNLARFLCNLPCLTDYTIKDSHESRLWFSEDFYQEIVIEGPSSKNHFFNKKLHLDERLKELKGLDLEERITYIRHLVHPTLSEKTSTCRANQPPLLHQRSVQQQIEYPSFVTPPDLDVPSTSGINPQSGKIPKAQRPSVDQSLQSRGNVINAANLSRVRDNTLIDQQNNINFYGCCHRSEDDPSTKRDKNTNRKTDSSDEDDRTRPNKQSKSYGSKDGCPRKRKKNTNQQTDSSDEDERTSGDKQTMSEVSEDDNIDGRPRKRKKKTNRQTDSSSEEGTIKQ</sequence>
<dbReference type="KEGG" id="spu:105437915"/>
<protein>
    <submittedName>
        <fullName evidence="2">Uncharacterized protein</fullName>
    </submittedName>
</protein>
<evidence type="ECO:0000313" key="2">
    <source>
        <dbReference type="EnsemblMetazoa" id="XP_030845503"/>
    </source>
</evidence>
<dbReference type="AlphaFoldDB" id="A0A7M7P4Y7"/>
<organism evidence="2 3">
    <name type="scientific">Strongylocentrotus purpuratus</name>
    <name type="common">Purple sea urchin</name>
    <dbReference type="NCBI Taxonomy" id="7668"/>
    <lineage>
        <taxon>Eukaryota</taxon>
        <taxon>Metazoa</taxon>
        <taxon>Echinodermata</taxon>
        <taxon>Eleutherozoa</taxon>
        <taxon>Echinozoa</taxon>
        <taxon>Echinoidea</taxon>
        <taxon>Euechinoidea</taxon>
        <taxon>Echinacea</taxon>
        <taxon>Camarodonta</taxon>
        <taxon>Echinidea</taxon>
        <taxon>Strongylocentrotidae</taxon>
        <taxon>Strongylocentrotus</taxon>
    </lineage>
</organism>
<evidence type="ECO:0000313" key="3">
    <source>
        <dbReference type="Proteomes" id="UP000007110"/>
    </source>
</evidence>
<feature type="compositionally biased region" description="Polar residues" evidence="1">
    <location>
        <begin position="460"/>
        <end position="472"/>
    </location>
</feature>
<feature type="compositionally biased region" description="Basic and acidic residues" evidence="1">
    <location>
        <begin position="367"/>
        <end position="395"/>
    </location>
</feature>
<dbReference type="PANTHER" id="PTHR24407:SF14">
    <property type="entry name" value="SIR2-LIKE DOMAIN-CONTAINING PROTEIN"/>
    <property type="match status" value="1"/>
</dbReference>